<protein>
    <submittedName>
        <fullName evidence="1">Fe-S cluster biosynthesis and repair protein YggX</fullName>
    </submittedName>
</protein>
<evidence type="ECO:0000313" key="2">
    <source>
        <dbReference type="Proteomes" id="UP001519273"/>
    </source>
</evidence>
<name>A0ABS4H8J7_9BACL</name>
<keyword evidence="2" id="KW-1185">Reference proteome</keyword>
<comment type="caution">
    <text evidence="1">The sequence shown here is derived from an EMBL/GenBank/DDBJ whole genome shotgun (WGS) entry which is preliminary data.</text>
</comment>
<dbReference type="PROSITE" id="PS51257">
    <property type="entry name" value="PROKAR_LIPOPROTEIN"/>
    <property type="match status" value="1"/>
</dbReference>
<evidence type="ECO:0000313" key="1">
    <source>
        <dbReference type="EMBL" id="MBP1938682.1"/>
    </source>
</evidence>
<proteinExistence type="predicted"/>
<dbReference type="RefSeq" id="WP_209853407.1">
    <property type="nucleotide sequence ID" value="NZ_CBCRVE010000029.1"/>
</dbReference>
<organism evidence="1 2">
    <name type="scientific">Paenibacillus sediminis</name>
    <dbReference type="NCBI Taxonomy" id="664909"/>
    <lineage>
        <taxon>Bacteria</taxon>
        <taxon>Bacillati</taxon>
        <taxon>Bacillota</taxon>
        <taxon>Bacilli</taxon>
        <taxon>Bacillales</taxon>
        <taxon>Paenibacillaceae</taxon>
        <taxon>Paenibacillus</taxon>
    </lineage>
</organism>
<dbReference type="EMBL" id="JAGGKP010000024">
    <property type="protein sequence ID" value="MBP1938682.1"/>
    <property type="molecule type" value="Genomic_DNA"/>
</dbReference>
<accession>A0ABS4H8J7</accession>
<gene>
    <name evidence="1" type="ORF">J2Z20_003624</name>
</gene>
<sequence>MKSLITLLIIAILVTLLLGCSKDNKSQFLGNWEADQASQQEGSNDLLGHFNYLKISSSNINLRNFHNEIGIESGETVKVFDEIDKNLAYEWKSKDQIIINNKLYEIEVSKRELIIKNDKIEIHYNKKK</sequence>
<dbReference type="Proteomes" id="UP001519273">
    <property type="component" value="Unassembled WGS sequence"/>
</dbReference>
<reference evidence="1 2" key="1">
    <citation type="submission" date="2021-03" db="EMBL/GenBank/DDBJ databases">
        <title>Genomic Encyclopedia of Type Strains, Phase IV (KMG-IV): sequencing the most valuable type-strain genomes for metagenomic binning, comparative biology and taxonomic classification.</title>
        <authorList>
            <person name="Goeker M."/>
        </authorList>
    </citation>
    <scope>NUCLEOTIDE SEQUENCE [LARGE SCALE GENOMIC DNA]</scope>
    <source>
        <strain evidence="1 2">DSM 23491</strain>
    </source>
</reference>